<feature type="compositionally biased region" description="Basic and acidic residues" evidence="2">
    <location>
        <begin position="334"/>
        <end position="344"/>
    </location>
</feature>
<evidence type="ECO:0000256" key="1">
    <source>
        <dbReference type="PROSITE-ProRule" id="PRU00024"/>
    </source>
</evidence>
<keyword evidence="1" id="KW-0479">Metal-binding</keyword>
<dbReference type="Proteomes" id="UP000507470">
    <property type="component" value="Unassembled WGS sequence"/>
</dbReference>
<dbReference type="InterPro" id="IPR000315">
    <property type="entry name" value="Znf_B-box"/>
</dbReference>
<keyword evidence="1" id="KW-0862">Zinc</keyword>
<accession>A0A6J8A864</accession>
<evidence type="ECO:0000259" key="3">
    <source>
        <dbReference type="PROSITE" id="PS50119"/>
    </source>
</evidence>
<dbReference type="CDD" id="cd19757">
    <property type="entry name" value="Bbox1"/>
    <property type="match status" value="1"/>
</dbReference>
<proteinExistence type="predicted"/>
<dbReference type="EMBL" id="CACVKT020000754">
    <property type="protein sequence ID" value="CAC5362709.1"/>
    <property type="molecule type" value="Genomic_DNA"/>
</dbReference>
<feature type="region of interest" description="Disordered" evidence="2">
    <location>
        <begin position="309"/>
        <end position="344"/>
    </location>
</feature>
<evidence type="ECO:0000313" key="5">
    <source>
        <dbReference type="Proteomes" id="UP000507470"/>
    </source>
</evidence>
<evidence type="ECO:0000313" key="4">
    <source>
        <dbReference type="EMBL" id="CAC5362709.1"/>
    </source>
</evidence>
<dbReference type="PROSITE" id="PS50119">
    <property type="entry name" value="ZF_BBOX"/>
    <property type="match status" value="1"/>
</dbReference>
<dbReference type="OrthoDB" id="6146520at2759"/>
<dbReference type="PANTHER" id="PTHR25462:SF296">
    <property type="entry name" value="MEIOTIC P26, ISOFORM F"/>
    <property type="match status" value="1"/>
</dbReference>
<dbReference type="InterPro" id="IPR047153">
    <property type="entry name" value="TRIM45/56/19-like"/>
</dbReference>
<name>A0A6J8A864_MYTCO</name>
<keyword evidence="5" id="KW-1185">Reference proteome</keyword>
<protein>
    <recommendedName>
        <fullName evidence="3">B box-type domain-containing protein</fullName>
    </recommendedName>
</protein>
<gene>
    <name evidence="4" type="ORF">MCOR_4386</name>
</gene>
<dbReference type="AlphaFoldDB" id="A0A6J8A864"/>
<dbReference type="Gene3D" id="3.30.160.60">
    <property type="entry name" value="Classic Zinc Finger"/>
    <property type="match status" value="1"/>
</dbReference>
<sequence>MGNNNTVVEPDTSNSSTVVAEPFGSLNNVEYCEPCNKQENKKLAAYWCSSCPELLCQNCYGHHKALKATQDHKLLRIDEYHTIGSRIAESISHCQIHPTKGIKFLCITHNTPCCNICKEEAHGTGCNVQLKEDVLKKKDIRRDLSATIETMTTTVEKVRTDLRNNQWNISALEKHRTLFHYEMITGRQRVDNFLNEFENDVRKKYEIAFSTSKQIVHENISKIEHKLNVLQKRTETAEKIKEFDFSESQVYLINKKFQQDNMEDKMKIENLVNGMKVVSIVANPVFTVNQEAKQITLHNGFQVGTFCHTEEGQNQPGIDEIESSSSTMEAEADLTMKDISPDDA</sequence>
<dbReference type="PANTHER" id="PTHR25462">
    <property type="entry name" value="BONUS, ISOFORM C-RELATED"/>
    <property type="match status" value="1"/>
</dbReference>
<organism evidence="4 5">
    <name type="scientific">Mytilus coruscus</name>
    <name type="common">Sea mussel</name>
    <dbReference type="NCBI Taxonomy" id="42192"/>
    <lineage>
        <taxon>Eukaryota</taxon>
        <taxon>Metazoa</taxon>
        <taxon>Spiralia</taxon>
        <taxon>Lophotrochozoa</taxon>
        <taxon>Mollusca</taxon>
        <taxon>Bivalvia</taxon>
        <taxon>Autobranchia</taxon>
        <taxon>Pteriomorphia</taxon>
        <taxon>Mytilida</taxon>
        <taxon>Mytiloidea</taxon>
        <taxon>Mytilidae</taxon>
        <taxon>Mytilinae</taxon>
        <taxon>Mytilus</taxon>
    </lineage>
</organism>
<dbReference type="GO" id="GO:0061630">
    <property type="term" value="F:ubiquitin protein ligase activity"/>
    <property type="evidence" value="ECO:0007669"/>
    <property type="project" value="TreeGrafter"/>
</dbReference>
<dbReference type="GO" id="GO:0008270">
    <property type="term" value="F:zinc ion binding"/>
    <property type="evidence" value="ECO:0007669"/>
    <property type="project" value="UniProtKB-KW"/>
</dbReference>
<keyword evidence="1" id="KW-0863">Zinc-finger</keyword>
<reference evidence="4 5" key="1">
    <citation type="submission" date="2020-06" db="EMBL/GenBank/DDBJ databases">
        <authorList>
            <person name="Li R."/>
            <person name="Bekaert M."/>
        </authorList>
    </citation>
    <scope>NUCLEOTIDE SEQUENCE [LARGE SCALE GENOMIC DNA]</scope>
    <source>
        <strain evidence="5">wild</strain>
    </source>
</reference>
<feature type="domain" description="B box-type" evidence="3">
    <location>
        <begin position="27"/>
        <end position="77"/>
    </location>
</feature>
<evidence type="ECO:0000256" key="2">
    <source>
        <dbReference type="SAM" id="MobiDB-lite"/>
    </source>
</evidence>
<dbReference type="SUPFAM" id="SSF57845">
    <property type="entry name" value="B-box zinc-binding domain"/>
    <property type="match status" value="1"/>
</dbReference>